<feature type="region of interest" description="Disordered" evidence="1">
    <location>
        <begin position="201"/>
        <end position="222"/>
    </location>
</feature>
<evidence type="ECO:0000313" key="2">
    <source>
        <dbReference type="EMBL" id="BAY83739.1"/>
    </source>
</evidence>
<dbReference type="Proteomes" id="UP000218418">
    <property type="component" value="Chromosome"/>
</dbReference>
<accession>A0A1Z4LR76</accession>
<evidence type="ECO:0000256" key="1">
    <source>
        <dbReference type="SAM" id="MobiDB-lite"/>
    </source>
</evidence>
<sequence length="446" mass="48514">MLKHLLLSGWFRVQPFLKYVLVVILIAPVVGASAHSSSAKQSEANKATAEVPELESALVEVPIARKYELSQPEAVKTLTSEENSGSMKIAAVIKPKIIQPNTAGSLTIETFTQGEETAASNDSSFLEEDPFVEVELAPSVTTTKVLPRKSSASGIKLAQRLKAAKTQSSKKDILVAKLAGAKSLKATKVVALRRNIIPQTTDAPVSEEPQESELSQQDPIGSPHSIPWKWITATQETVSANGGSGTRYYRSVPVTSPDGRYSIYSRVKLEVKPEMHKSRVSSVLFVEDRKTNNLKVVASTSALVDPLLKAKKMQGEKSQIPGKIGVLVPVGWSENGERFLARKFEGLFNTAHATDKALIWNRQKNHANTVAPSQKNHQYDIAVLLGWSKNAPDNVVFRAGEMGQETWPTITVANDGKTVATPEVDQPTTFGRKADDIWAGPQVAYQ</sequence>
<keyword evidence="3" id="KW-1185">Reference proteome</keyword>
<evidence type="ECO:0000313" key="3">
    <source>
        <dbReference type="Proteomes" id="UP000218418"/>
    </source>
</evidence>
<dbReference type="OrthoDB" id="420905at2"/>
<proteinExistence type="predicted"/>
<dbReference type="AlphaFoldDB" id="A0A1Z4LR76"/>
<reference evidence="2 3" key="1">
    <citation type="submission" date="2017-06" db="EMBL/GenBank/DDBJ databases">
        <title>Genome sequencing of cyanobaciteial culture collection at National Institute for Environmental Studies (NIES).</title>
        <authorList>
            <person name="Hirose Y."/>
            <person name="Shimura Y."/>
            <person name="Fujisawa T."/>
            <person name="Nakamura Y."/>
            <person name="Kawachi M."/>
        </authorList>
    </citation>
    <scope>NUCLEOTIDE SEQUENCE [LARGE SCALE GENOMIC DNA]</scope>
    <source>
        <strain evidence="2 3">NIES-267</strain>
    </source>
</reference>
<dbReference type="EMBL" id="AP018227">
    <property type="protein sequence ID" value="BAY83739.1"/>
    <property type="molecule type" value="Genomic_DNA"/>
</dbReference>
<name>A0A1Z4LR76_9CYAN</name>
<protein>
    <submittedName>
        <fullName evidence="2">Uncharacterized protein</fullName>
    </submittedName>
</protein>
<gene>
    <name evidence="2" type="ORF">NIES267_32300</name>
</gene>
<organism evidence="2 3">
    <name type="scientific">Calothrix parasitica NIES-267</name>
    <dbReference type="NCBI Taxonomy" id="1973488"/>
    <lineage>
        <taxon>Bacteria</taxon>
        <taxon>Bacillati</taxon>
        <taxon>Cyanobacteriota</taxon>
        <taxon>Cyanophyceae</taxon>
        <taxon>Nostocales</taxon>
        <taxon>Calotrichaceae</taxon>
        <taxon>Calothrix</taxon>
    </lineage>
</organism>